<dbReference type="Gene3D" id="3.30.40.10">
    <property type="entry name" value="Zinc/RING finger domain, C3HC4 (zinc finger)"/>
    <property type="match status" value="1"/>
</dbReference>
<dbReference type="EMBL" id="JABSTR010000007">
    <property type="protein sequence ID" value="KAH9375811.1"/>
    <property type="molecule type" value="Genomic_DNA"/>
</dbReference>
<dbReference type="InterPro" id="IPR013083">
    <property type="entry name" value="Znf_RING/FYVE/PHD"/>
</dbReference>
<sequence>MVKTTTRREDDDAPQVQCDQCRRWAYLDETGFRTLRDARTSGSFVCNICSSSAALARKVEAAEKEATELRSVVMQLQEQVLQLTAQPRLSVDNSSEADATISKEGDPRHETPDILQSPDHTSRSGRAQGEVTPTEASSTLDISARPSPAPAADKPDGVETGVKTPVVEQPVPLVLPAQDDSATRCLHCSQIGGRESPSHNDAGAKIVASSVSPLSPASKQQPQGGTPSSQQHRASRSHPGPGDKCVFPAQSVDREVIIVGDGNVGAIATSVQRAIELPKAVGCMYRKGNSSVATAMESIARYDRKARPIQRRYVVHVGLTEVMKGQPEQVTRELDGGIARSTRLFVCSIPDAIRAKRYGPPSVCAVMPSCESGASEPGIGSST</sequence>
<evidence type="ECO:0000256" key="2">
    <source>
        <dbReference type="SAM" id="MobiDB-lite"/>
    </source>
</evidence>
<name>A0A9J6GKH9_HAELO</name>
<dbReference type="Proteomes" id="UP000821853">
    <property type="component" value="Chromosome 5"/>
</dbReference>
<organism evidence="3 4">
    <name type="scientific">Haemaphysalis longicornis</name>
    <name type="common">Bush tick</name>
    <dbReference type="NCBI Taxonomy" id="44386"/>
    <lineage>
        <taxon>Eukaryota</taxon>
        <taxon>Metazoa</taxon>
        <taxon>Ecdysozoa</taxon>
        <taxon>Arthropoda</taxon>
        <taxon>Chelicerata</taxon>
        <taxon>Arachnida</taxon>
        <taxon>Acari</taxon>
        <taxon>Parasitiformes</taxon>
        <taxon>Ixodida</taxon>
        <taxon>Ixodoidea</taxon>
        <taxon>Ixodidae</taxon>
        <taxon>Haemaphysalinae</taxon>
        <taxon>Haemaphysalis</taxon>
    </lineage>
</organism>
<evidence type="ECO:0000256" key="1">
    <source>
        <dbReference type="SAM" id="Coils"/>
    </source>
</evidence>
<keyword evidence="1" id="KW-0175">Coiled coil</keyword>
<feature type="compositionally biased region" description="Basic and acidic residues" evidence="2">
    <location>
        <begin position="101"/>
        <end position="112"/>
    </location>
</feature>
<protein>
    <submittedName>
        <fullName evidence="3">Uncharacterized protein</fullName>
    </submittedName>
</protein>
<dbReference type="VEuPathDB" id="VectorBase:HLOH_064764"/>
<proteinExistence type="predicted"/>
<evidence type="ECO:0000313" key="4">
    <source>
        <dbReference type="Proteomes" id="UP000821853"/>
    </source>
</evidence>
<feature type="compositionally biased region" description="Low complexity" evidence="2">
    <location>
        <begin position="211"/>
        <end position="231"/>
    </location>
</feature>
<feature type="coiled-coil region" evidence="1">
    <location>
        <begin position="52"/>
        <end position="86"/>
    </location>
</feature>
<dbReference type="InterPro" id="IPR011011">
    <property type="entry name" value="Znf_FYVE_PHD"/>
</dbReference>
<dbReference type="AlphaFoldDB" id="A0A9J6GKH9"/>
<keyword evidence="4" id="KW-1185">Reference proteome</keyword>
<accession>A0A9J6GKH9</accession>
<reference evidence="3 4" key="1">
    <citation type="journal article" date="2020" name="Cell">
        <title>Large-Scale Comparative Analyses of Tick Genomes Elucidate Their Genetic Diversity and Vector Capacities.</title>
        <authorList>
            <consortium name="Tick Genome and Microbiome Consortium (TIGMIC)"/>
            <person name="Jia N."/>
            <person name="Wang J."/>
            <person name="Shi W."/>
            <person name="Du L."/>
            <person name="Sun Y."/>
            <person name="Zhan W."/>
            <person name="Jiang J.F."/>
            <person name="Wang Q."/>
            <person name="Zhang B."/>
            <person name="Ji P."/>
            <person name="Bell-Sakyi L."/>
            <person name="Cui X.M."/>
            <person name="Yuan T.T."/>
            <person name="Jiang B.G."/>
            <person name="Yang W.F."/>
            <person name="Lam T.T."/>
            <person name="Chang Q.C."/>
            <person name="Ding S.J."/>
            <person name="Wang X.J."/>
            <person name="Zhu J.G."/>
            <person name="Ruan X.D."/>
            <person name="Zhao L."/>
            <person name="Wei J.T."/>
            <person name="Ye R.Z."/>
            <person name="Que T.C."/>
            <person name="Du C.H."/>
            <person name="Zhou Y.H."/>
            <person name="Cheng J.X."/>
            <person name="Dai P.F."/>
            <person name="Guo W.B."/>
            <person name="Han X.H."/>
            <person name="Huang E.J."/>
            <person name="Li L.F."/>
            <person name="Wei W."/>
            <person name="Gao Y.C."/>
            <person name="Liu J.Z."/>
            <person name="Shao H.Z."/>
            <person name="Wang X."/>
            <person name="Wang C.C."/>
            <person name="Yang T.C."/>
            <person name="Huo Q.B."/>
            <person name="Li W."/>
            <person name="Chen H.Y."/>
            <person name="Chen S.E."/>
            <person name="Zhou L.G."/>
            <person name="Ni X.B."/>
            <person name="Tian J.H."/>
            <person name="Sheng Y."/>
            <person name="Liu T."/>
            <person name="Pan Y.S."/>
            <person name="Xia L.Y."/>
            <person name="Li J."/>
            <person name="Zhao F."/>
            <person name="Cao W.C."/>
        </authorList>
    </citation>
    <scope>NUCLEOTIDE SEQUENCE [LARGE SCALE GENOMIC DNA]</scope>
    <source>
        <strain evidence="3">HaeL-2018</strain>
    </source>
</reference>
<dbReference type="OMA" id="CAVMPSC"/>
<gene>
    <name evidence="3" type="ORF">HPB48_012954</name>
</gene>
<evidence type="ECO:0000313" key="3">
    <source>
        <dbReference type="EMBL" id="KAH9375811.1"/>
    </source>
</evidence>
<feature type="region of interest" description="Disordered" evidence="2">
    <location>
        <begin position="87"/>
        <end position="162"/>
    </location>
</feature>
<dbReference type="SUPFAM" id="SSF57903">
    <property type="entry name" value="FYVE/PHD zinc finger"/>
    <property type="match status" value="1"/>
</dbReference>
<comment type="caution">
    <text evidence="3">The sequence shown here is derived from an EMBL/GenBank/DDBJ whole genome shotgun (WGS) entry which is preliminary data.</text>
</comment>
<feature type="compositionally biased region" description="Polar residues" evidence="2">
    <location>
        <begin position="87"/>
        <end position="97"/>
    </location>
</feature>
<feature type="region of interest" description="Disordered" evidence="2">
    <location>
        <begin position="211"/>
        <end position="246"/>
    </location>
</feature>